<reference evidence="5" key="1">
    <citation type="submission" date="2012-05" db="EMBL/GenBank/DDBJ databases">
        <title>Whole Genome Assembly of Lutzomyia longipalpis.</title>
        <authorList>
            <person name="Richards S."/>
            <person name="Qu C."/>
            <person name="Dillon R."/>
            <person name="Worley K."/>
            <person name="Scherer S."/>
            <person name="Batterton M."/>
            <person name="Taylor A."/>
            <person name="Hawes A."/>
            <person name="Hernandez B."/>
            <person name="Kovar C."/>
            <person name="Mandapat C."/>
            <person name="Pham C."/>
            <person name="Qu C."/>
            <person name="Jing C."/>
            <person name="Bess C."/>
            <person name="Bandaranaike D."/>
            <person name="Ngo D."/>
            <person name="Ongeri F."/>
            <person name="Arias F."/>
            <person name="Lara F."/>
            <person name="Weissenberger G."/>
            <person name="Kamau G."/>
            <person name="Han H."/>
            <person name="Shen H."/>
            <person name="Dinh H."/>
            <person name="Khalil I."/>
            <person name="Jones J."/>
            <person name="Shafer J."/>
            <person name="Jayaseelan J."/>
            <person name="Quiroz J."/>
            <person name="Blankenburg K."/>
            <person name="Nguyen L."/>
            <person name="Jackson L."/>
            <person name="Francisco L."/>
            <person name="Tang L.-Y."/>
            <person name="Pu L.-L."/>
            <person name="Perales L."/>
            <person name="Lorensuhewa L."/>
            <person name="Munidasa M."/>
            <person name="Coyle M."/>
            <person name="Taylor M."/>
            <person name="Puazo M."/>
            <person name="Firestine M."/>
            <person name="Scheel M."/>
            <person name="Javaid M."/>
            <person name="Wang M."/>
            <person name="Li M."/>
            <person name="Tabassum N."/>
            <person name="Saada N."/>
            <person name="Osuji N."/>
            <person name="Aqrawi P."/>
            <person name="Fu Q."/>
            <person name="Thornton R."/>
            <person name="Raj R."/>
            <person name="Goodspeed R."/>
            <person name="Mata R."/>
            <person name="Najjar R."/>
            <person name="Gubbala S."/>
            <person name="Lee S."/>
            <person name="Denson S."/>
            <person name="Patil S."/>
            <person name="Macmil S."/>
            <person name="Qi S."/>
            <person name="Matskevitch T."/>
            <person name="Palculict T."/>
            <person name="Mathew T."/>
            <person name="Vee V."/>
            <person name="Velamala V."/>
            <person name="Korchina V."/>
            <person name="Cai W."/>
            <person name="Liu W."/>
            <person name="Dai W."/>
            <person name="Zou X."/>
            <person name="Zhu Y."/>
            <person name="Zhang Y."/>
            <person name="Wu Y.-Q."/>
            <person name="Xin Y."/>
            <person name="Nazarath L."/>
            <person name="Kovar C."/>
            <person name="Han Y."/>
            <person name="Muzny D."/>
            <person name="Gibbs R."/>
        </authorList>
    </citation>
    <scope>NUCLEOTIDE SEQUENCE [LARGE SCALE GENOMIC DNA]</scope>
    <source>
        <strain evidence="5">Jacobina</strain>
    </source>
</reference>
<sequence>MGLHTGWCTGRPASGTSLKPDEQEAIMSVIKRNEALEIAERQRIGMMVDRLEKLKQRATNCGPRNCRLCGQSFGLLSLSKQICVDCQHQVCSKCAIELTTKTLQGERLVVPTTSTGLSDP</sequence>
<dbReference type="InterPro" id="IPR013083">
    <property type="entry name" value="Znf_RING/FYVE/PHD"/>
</dbReference>
<dbReference type="VEuPathDB" id="VectorBase:LLONM1_001437"/>
<dbReference type="PANTHER" id="PTHR45729:SF6">
    <property type="entry name" value="RABPHILIN, ISOFORM A"/>
    <property type="match status" value="1"/>
</dbReference>
<dbReference type="PANTHER" id="PTHR45729">
    <property type="entry name" value="RABPHILIN, ISOFORM A"/>
    <property type="match status" value="1"/>
</dbReference>
<dbReference type="PROSITE" id="PS50916">
    <property type="entry name" value="RABBD"/>
    <property type="match status" value="1"/>
</dbReference>
<dbReference type="InterPro" id="IPR010911">
    <property type="entry name" value="Rab_BD"/>
</dbReference>
<evidence type="ECO:0000313" key="3">
    <source>
        <dbReference type="EMBL" id="MBC1178922.1"/>
    </source>
</evidence>
<protein>
    <recommendedName>
        <fullName evidence="2">RabBD domain-containing protein</fullName>
    </recommendedName>
</protein>
<dbReference type="GO" id="GO:0017158">
    <property type="term" value="P:regulation of calcium ion-dependent exocytosis"/>
    <property type="evidence" value="ECO:0007669"/>
    <property type="project" value="TreeGrafter"/>
</dbReference>
<dbReference type="GO" id="GO:0046872">
    <property type="term" value="F:metal ion binding"/>
    <property type="evidence" value="ECO:0007669"/>
    <property type="project" value="UniProtKB-KW"/>
</dbReference>
<reference evidence="3" key="2">
    <citation type="journal article" date="2020" name="BMC">
        <title>Leishmania infection induces a limited differential gene expression in the sand fly midgut.</title>
        <authorList>
            <person name="Coutinho-Abreu I.V."/>
            <person name="Serafim T.D."/>
            <person name="Meneses C."/>
            <person name="Kamhawi S."/>
            <person name="Oliveira F."/>
            <person name="Valenzuela J.G."/>
        </authorList>
    </citation>
    <scope>NUCLEOTIDE SEQUENCE</scope>
    <source>
        <strain evidence="3">Jacobina</strain>
        <tissue evidence="3">Midgut</tissue>
    </source>
</reference>
<organism evidence="4 5">
    <name type="scientific">Lutzomyia longipalpis</name>
    <name type="common">Sand fly</name>
    <dbReference type="NCBI Taxonomy" id="7200"/>
    <lineage>
        <taxon>Eukaryota</taxon>
        <taxon>Metazoa</taxon>
        <taxon>Ecdysozoa</taxon>
        <taxon>Arthropoda</taxon>
        <taxon>Hexapoda</taxon>
        <taxon>Insecta</taxon>
        <taxon>Pterygota</taxon>
        <taxon>Neoptera</taxon>
        <taxon>Endopterygota</taxon>
        <taxon>Diptera</taxon>
        <taxon>Nematocera</taxon>
        <taxon>Psychodoidea</taxon>
        <taxon>Psychodidae</taxon>
        <taxon>Lutzomyia</taxon>
        <taxon>Lutzomyia</taxon>
    </lineage>
</organism>
<dbReference type="GO" id="GO:0006887">
    <property type="term" value="P:exocytosis"/>
    <property type="evidence" value="ECO:0007669"/>
    <property type="project" value="TreeGrafter"/>
</dbReference>
<dbReference type="Gene3D" id="3.30.40.10">
    <property type="entry name" value="Zinc/RING finger domain, C3HC4 (zinc finger)"/>
    <property type="match status" value="1"/>
</dbReference>
<dbReference type="EMBL" id="AJWK01001469">
    <property type="status" value="NOT_ANNOTATED_CDS"/>
    <property type="molecule type" value="Genomic_DNA"/>
</dbReference>
<dbReference type="VEuPathDB" id="VectorBase:LLOJ000376"/>
<dbReference type="AlphaFoldDB" id="A0A1B0C8V4"/>
<dbReference type="GO" id="GO:0031267">
    <property type="term" value="F:small GTPase binding"/>
    <property type="evidence" value="ECO:0007669"/>
    <property type="project" value="InterPro"/>
</dbReference>
<dbReference type="SUPFAM" id="SSF57903">
    <property type="entry name" value="FYVE/PHD zinc finger"/>
    <property type="match status" value="1"/>
</dbReference>
<evidence type="ECO:0000259" key="2">
    <source>
        <dbReference type="PROSITE" id="PS50916"/>
    </source>
</evidence>
<dbReference type="GO" id="GO:0098793">
    <property type="term" value="C:presynapse"/>
    <property type="evidence" value="ECO:0007669"/>
    <property type="project" value="GOC"/>
</dbReference>
<dbReference type="Pfam" id="PF02318">
    <property type="entry name" value="FYVE_2"/>
    <property type="match status" value="1"/>
</dbReference>
<evidence type="ECO:0000256" key="1">
    <source>
        <dbReference type="ARBA" id="ARBA00022723"/>
    </source>
</evidence>
<dbReference type="InterPro" id="IPR043566">
    <property type="entry name" value="Rabphilin/DOC2/Noc2"/>
</dbReference>
<proteinExistence type="predicted"/>
<keyword evidence="5" id="KW-1185">Reference proteome</keyword>
<dbReference type="InterPro" id="IPR041282">
    <property type="entry name" value="FYVE_2"/>
</dbReference>
<dbReference type="InterPro" id="IPR011011">
    <property type="entry name" value="Znf_FYVE_PHD"/>
</dbReference>
<reference evidence="4" key="3">
    <citation type="submission" date="2020-05" db="UniProtKB">
        <authorList>
            <consortium name="EnsemblMetazoa"/>
        </authorList>
    </citation>
    <scope>IDENTIFICATION</scope>
    <source>
        <strain evidence="4">Jacobina</strain>
    </source>
</reference>
<keyword evidence="1" id="KW-0479">Metal-binding</keyword>
<dbReference type="Proteomes" id="UP000092461">
    <property type="component" value="Unassembled WGS sequence"/>
</dbReference>
<accession>A0A1B0C8V4</accession>
<feature type="domain" description="RabBD" evidence="2">
    <location>
        <begin position="12"/>
        <end position="68"/>
    </location>
</feature>
<dbReference type="GO" id="GO:0006886">
    <property type="term" value="P:intracellular protein transport"/>
    <property type="evidence" value="ECO:0007669"/>
    <property type="project" value="InterPro"/>
</dbReference>
<evidence type="ECO:0000313" key="4">
    <source>
        <dbReference type="EnsemblMetazoa" id="LLOJ000376-PA"/>
    </source>
</evidence>
<dbReference type="GO" id="GO:0061669">
    <property type="term" value="P:spontaneous neurotransmitter secretion"/>
    <property type="evidence" value="ECO:0007669"/>
    <property type="project" value="TreeGrafter"/>
</dbReference>
<name>A0A1B0C8V4_LUTLO</name>
<dbReference type="EMBL" id="GITU01010219">
    <property type="protein sequence ID" value="MBC1178922.1"/>
    <property type="molecule type" value="Transcribed_RNA"/>
</dbReference>
<evidence type="ECO:0000313" key="5">
    <source>
        <dbReference type="Proteomes" id="UP000092461"/>
    </source>
</evidence>
<dbReference type="EnsemblMetazoa" id="LLOJ000376-RA">
    <property type="protein sequence ID" value="LLOJ000376-PA"/>
    <property type="gene ID" value="LLOJ000376"/>
</dbReference>